<sequence>MKEFLEAIFLGIIQGLTEFLPVSSSGHLELAKALIGYQSEESLKFTIVVHGGTVLSTIVVFRKEILELIKGLFKFKYNEETKYVLKIAISMIPIFVVGIFFKDELESIFVGNILLVGVALLFTGALLMFTHFAKSREREVSYRDSFLIGLSQAVAVIPGISRSGSTIASALLLGVKKEAAARFSFLMVLAPIIGANLLDMLKYDPSAEVAGSSGAGVLLAGFVASFLTGWLACTWMINIVKKGKLTYFAIYCFIVGIIAIATSF</sequence>
<keyword evidence="8 14" id="KW-1133">Transmembrane helix</keyword>
<organism evidence="15 16">
    <name type="scientific">Fulvitalea axinellae</name>
    <dbReference type="NCBI Taxonomy" id="1182444"/>
    <lineage>
        <taxon>Bacteria</taxon>
        <taxon>Pseudomonadati</taxon>
        <taxon>Bacteroidota</taxon>
        <taxon>Cytophagia</taxon>
        <taxon>Cytophagales</taxon>
        <taxon>Persicobacteraceae</taxon>
        <taxon>Fulvitalea</taxon>
    </lineage>
</organism>
<dbReference type="AlphaFoldDB" id="A0AAU9CIS7"/>
<evidence type="ECO:0000313" key="15">
    <source>
        <dbReference type="EMBL" id="BDD09200.1"/>
    </source>
</evidence>
<keyword evidence="14" id="KW-0961">Cell wall biogenesis/degradation</keyword>
<evidence type="ECO:0000256" key="11">
    <source>
        <dbReference type="ARBA" id="ARBA00032707"/>
    </source>
</evidence>
<evidence type="ECO:0000256" key="7">
    <source>
        <dbReference type="ARBA" id="ARBA00022801"/>
    </source>
</evidence>
<keyword evidence="9 14" id="KW-0472">Membrane</keyword>
<dbReference type="EC" id="3.6.1.27" evidence="3 14"/>
<comment type="function">
    <text evidence="14">Catalyzes the dephosphorylation of undecaprenyl diphosphate (UPP). Confers resistance to bacitracin.</text>
</comment>
<dbReference type="GO" id="GO:0008360">
    <property type="term" value="P:regulation of cell shape"/>
    <property type="evidence" value="ECO:0007669"/>
    <property type="project" value="UniProtKB-KW"/>
</dbReference>
<dbReference type="EMBL" id="AP025314">
    <property type="protein sequence ID" value="BDD09200.1"/>
    <property type="molecule type" value="Genomic_DNA"/>
</dbReference>
<dbReference type="HAMAP" id="MF_01006">
    <property type="entry name" value="Undec_diphosphatase"/>
    <property type="match status" value="1"/>
</dbReference>
<keyword evidence="14" id="KW-0133">Cell shape</keyword>
<evidence type="ECO:0000256" key="10">
    <source>
        <dbReference type="ARBA" id="ARBA00023251"/>
    </source>
</evidence>
<dbReference type="PANTHER" id="PTHR30622">
    <property type="entry name" value="UNDECAPRENYL-DIPHOSPHATASE"/>
    <property type="match status" value="1"/>
</dbReference>
<evidence type="ECO:0000256" key="14">
    <source>
        <dbReference type="HAMAP-Rule" id="MF_01006"/>
    </source>
</evidence>
<keyword evidence="10 14" id="KW-0046">Antibiotic resistance</keyword>
<evidence type="ECO:0000256" key="8">
    <source>
        <dbReference type="ARBA" id="ARBA00022989"/>
    </source>
</evidence>
<evidence type="ECO:0000256" key="9">
    <source>
        <dbReference type="ARBA" id="ARBA00023136"/>
    </source>
</evidence>
<keyword evidence="14" id="KW-0573">Peptidoglycan synthesis</keyword>
<feature type="transmembrane region" description="Helical" evidence="14">
    <location>
        <begin position="83"/>
        <end position="101"/>
    </location>
</feature>
<comment type="subcellular location">
    <subcellularLocation>
        <location evidence="1 14">Cell membrane</location>
        <topology evidence="1 14">Multi-pass membrane protein</topology>
    </subcellularLocation>
</comment>
<evidence type="ECO:0000256" key="2">
    <source>
        <dbReference type="ARBA" id="ARBA00010621"/>
    </source>
</evidence>
<evidence type="ECO:0000256" key="13">
    <source>
        <dbReference type="ARBA" id="ARBA00047594"/>
    </source>
</evidence>
<reference evidence="15 16" key="1">
    <citation type="submission" date="2021-12" db="EMBL/GenBank/DDBJ databases">
        <title>Genome sequencing of bacteria with rrn-lacking chromosome and rrn-plasmid.</title>
        <authorList>
            <person name="Anda M."/>
            <person name="Iwasaki W."/>
        </authorList>
    </citation>
    <scope>NUCLEOTIDE SEQUENCE [LARGE SCALE GENOMIC DNA]</scope>
    <source>
        <strain evidence="15 16">DSM 100852</strain>
    </source>
</reference>
<protein>
    <recommendedName>
        <fullName evidence="4 14">Undecaprenyl-diphosphatase</fullName>
        <ecNumber evidence="3 14">3.6.1.27</ecNumber>
    </recommendedName>
    <alternativeName>
        <fullName evidence="12 14">Bacitracin resistance protein</fullName>
    </alternativeName>
    <alternativeName>
        <fullName evidence="11 14">Undecaprenyl pyrophosphate phosphatase</fullName>
    </alternativeName>
</protein>
<name>A0AAU9CIS7_9BACT</name>
<evidence type="ECO:0000256" key="1">
    <source>
        <dbReference type="ARBA" id="ARBA00004651"/>
    </source>
</evidence>
<feature type="transmembrane region" description="Helical" evidence="14">
    <location>
        <begin position="210"/>
        <end position="233"/>
    </location>
</feature>
<keyword evidence="5 14" id="KW-1003">Cell membrane</keyword>
<accession>A0AAU9CIS7</accession>
<evidence type="ECO:0000256" key="12">
    <source>
        <dbReference type="ARBA" id="ARBA00032932"/>
    </source>
</evidence>
<dbReference type="GO" id="GO:0009252">
    <property type="term" value="P:peptidoglycan biosynthetic process"/>
    <property type="evidence" value="ECO:0007669"/>
    <property type="project" value="UniProtKB-KW"/>
</dbReference>
<feature type="transmembrane region" description="Helical" evidence="14">
    <location>
        <begin position="245"/>
        <end position="263"/>
    </location>
</feature>
<comment type="catalytic activity">
    <reaction evidence="13 14">
        <text>di-trans,octa-cis-undecaprenyl diphosphate + H2O = di-trans,octa-cis-undecaprenyl phosphate + phosphate + H(+)</text>
        <dbReference type="Rhea" id="RHEA:28094"/>
        <dbReference type="ChEBI" id="CHEBI:15377"/>
        <dbReference type="ChEBI" id="CHEBI:15378"/>
        <dbReference type="ChEBI" id="CHEBI:43474"/>
        <dbReference type="ChEBI" id="CHEBI:58405"/>
        <dbReference type="ChEBI" id="CHEBI:60392"/>
        <dbReference type="EC" id="3.6.1.27"/>
    </reaction>
</comment>
<dbReference type="Proteomes" id="UP001348817">
    <property type="component" value="Chromosome"/>
</dbReference>
<keyword evidence="7 14" id="KW-0378">Hydrolase</keyword>
<evidence type="ECO:0000256" key="3">
    <source>
        <dbReference type="ARBA" id="ARBA00012374"/>
    </source>
</evidence>
<evidence type="ECO:0000256" key="6">
    <source>
        <dbReference type="ARBA" id="ARBA00022692"/>
    </source>
</evidence>
<dbReference type="GO" id="GO:0071555">
    <property type="term" value="P:cell wall organization"/>
    <property type="evidence" value="ECO:0007669"/>
    <property type="project" value="UniProtKB-KW"/>
</dbReference>
<comment type="miscellaneous">
    <text evidence="14">Bacitracin is thought to be involved in the inhibition of peptidoglycan synthesis by sequestering undecaprenyl diphosphate, thereby reducing the pool of lipid carrier available.</text>
</comment>
<keyword evidence="6 14" id="KW-0812">Transmembrane</keyword>
<evidence type="ECO:0000313" key="16">
    <source>
        <dbReference type="Proteomes" id="UP001348817"/>
    </source>
</evidence>
<feature type="transmembrane region" description="Helical" evidence="14">
    <location>
        <begin position="107"/>
        <end position="129"/>
    </location>
</feature>
<keyword evidence="16" id="KW-1185">Reference proteome</keyword>
<feature type="transmembrane region" description="Helical" evidence="14">
    <location>
        <begin position="179"/>
        <end position="198"/>
    </location>
</feature>
<dbReference type="InterPro" id="IPR003824">
    <property type="entry name" value="UppP"/>
</dbReference>
<comment type="similarity">
    <text evidence="2 14">Belongs to the UppP family.</text>
</comment>
<dbReference type="PANTHER" id="PTHR30622:SF2">
    <property type="entry name" value="UNDECAPRENYL-DIPHOSPHATASE"/>
    <property type="match status" value="1"/>
</dbReference>
<dbReference type="GO" id="GO:0046677">
    <property type="term" value="P:response to antibiotic"/>
    <property type="evidence" value="ECO:0007669"/>
    <property type="project" value="UniProtKB-UniRule"/>
</dbReference>
<dbReference type="Pfam" id="PF02673">
    <property type="entry name" value="BacA"/>
    <property type="match status" value="1"/>
</dbReference>
<evidence type="ECO:0000256" key="4">
    <source>
        <dbReference type="ARBA" id="ARBA00021581"/>
    </source>
</evidence>
<gene>
    <name evidence="14 15" type="primary">uppP</name>
    <name evidence="15" type="ORF">FUAX_16320</name>
</gene>
<dbReference type="GO" id="GO:0005886">
    <property type="term" value="C:plasma membrane"/>
    <property type="evidence" value="ECO:0007669"/>
    <property type="project" value="UniProtKB-SubCell"/>
</dbReference>
<proteinExistence type="inferred from homology"/>
<dbReference type="KEGG" id="fax:FUAX_16320"/>
<evidence type="ECO:0000256" key="5">
    <source>
        <dbReference type="ARBA" id="ARBA00022475"/>
    </source>
</evidence>
<dbReference type="GO" id="GO:0050380">
    <property type="term" value="F:undecaprenyl-diphosphatase activity"/>
    <property type="evidence" value="ECO:0007669"/>
    <property type="project" value="UniProtKB-UniRule"/>
</dbReference>
<dbReference type="RefSeq" id="WP_338394415.1">
    <property type="nucleotide sequence ID" value="NZ_AP025314.1"/>
</dbReference>